<evidence type="ECO:0000256" key="1">
    <source>
        <dbReference type="SAM" id="MobiDB-lite"/>
    </source>
</evidence>
<keyword evidence="4" id="KW-1185">Reference proteome</keyword>
<evidence type="ECO:0000313" key="3">
    <source>
        <dbReference type="EMBL" id="CAL4765527.1"/>
    </source>
</evidence>
<reference evidence="2" key="1">
    <citation type="submission" date="2022-10" db="EMBL/GenBank/DDBJ databases">
        <authorList>
            <person name="Chen Y."/>
            <person name="Dougan E. K."/>
            <person name="Chan C."/>
            <person name="Rhodes N."/>
            <person name="Thang M."/>
        </authorList>
    </citation>
    <scope>NUCLEOTIDE SEQUENCE</scope>
</reference>
<dbReference type="EMBL" id="CAMXCT020000396">
    <property type="protein sequence ID" value="CAL1131590.1"/>
    <property type="molecule type" value="Genomic_DNA"/>
</dbReference>
<name>A0A9P1FKV5_9DINO</name>
<dbReference type="Proteomes" id="UP001152797">
    <property type="component" value="Unassembled WGS sequence"/>
</dbReference>
<evidence type="ECO:0000313" key="4">
    <source>
        <dbReference type="Proteomes" id="UP001152797"/>
    </source>
</evidence>
<dbReference type="AlphaFoldDB" id="A0A9P1FKV5"/>
<feature type="region of interest" description="Disordered" evidence="1">
    <location>
        <begin position="163"/>
        <end position="184"/>
    </location>
</feature>
<accession>A0A9P1FKV5</accession>
<organism evidence="2">
    <name type="scientific">Cladocopium goreaui</name>
    <dbReference type="NCBI Taxonomy" id="2562237"/>
    <lineage>
        <taxon>Eukaryota</taxon>
        <taxon>Sar</taxon>
        <taxon>Alveolata</taxon>
        <taxon>Dinophyceae</taxon>
        <taxon>Suessiales</taxon>
        <taxon>Symbiodiniaceae</taxon>
        <taxon>Cladocopium</taxon>
    </lineage>
</organism>
<evidence type="ECO:0000313" key="2">
    <source>
        <dbReference type="EMBL" id="CAI3978215.1"/>
    </source>
</evidence>
<dbReference type="OrthoDB" id="10500404at2759"/>
<protein>
    <submittedName>
        <fullName evidence="2">Uncharacterized protein</fullName>
    </submittedName>
</protein>
<dbReference type="EMBL" id="CAMXCT030000396">
    <property type="protein sequence ID" value="CAL4765527.1"/>
    <property type="molecule type" value="Genomic_DNA"/>
</dbReference>
<reference evidence="3 4" key="2">
    <citation type="submission" date="2024-05" db="EMBL/GenBank/DDBJ databases">
        <authorList>
            <person name="Chen Y."/>
            <person name="Shah S."/>
            <person name="Dougan E. K."/>
            <person name="Thang M."/>
            <person name="Chan C."/>
        </authorList>
    </citation>
    <scope>NUCLEOTIDE SEQUENCE [LARGE SCALE GENOMIC DNA]</scope>
</reference>
<proteinExistence type="predicted"/>
<comment type="caution">
    <text evidence="2">The sequence shown here is derived from an EMBL/GenBank/DDBJ whole genome shotgun (WGS) entry which is preliminary data.</text>
</comment>
<sequence>MGVFAFSSCKQPFKITSTWSTYDVPEVFELEDPETHPSKAGSKNFVTSLGYHFIFHARLDVRLLAFRGSAGEQERLTKILRLLSPAPAAAAPAAAASTSAAPAVRVAASVPAAPVAPSAPAAPAAPSAPATSAAPAAPVAPASSSTPLARAFAAGAAAAATAAARGEAPAEATASAESSRPGWKLEARSVSLLDALLDDD</sequence>
<gene>
    <name evidence="2" type="ORF">C1SCF055_LOCUS6286</name>
</gene>
<feature type="region of interest" description="Disordered" evidence="1">
    <location>
        <begin position="115"/>
        <end position="140"/>
    </location>
</feature>
<dbReference type="EMBL" id="CAMXCT010000396">
    <property type="protein sequence ID" value="CAI3978215.1"/>
    <property type="molecule type" value="Genomic_DNA"/>
</dbReference>
<feature type="compositionally biased region" description="Low complexity" evidence="1">
    <location>
        <begin position="163"/>
        <end position="181"/>
    </location>
</feature>